<dbReference type="InterPro" id="IPR004143">
    <property type="entry name" value="BPL_LPL_catalytic"/>
</dbReference>
<dbReference type="EC" id="6.3.4.15" evidence="3"/>
<protein>
    <submittedName>
        <fullName evidence="3">Biotin--[acetyl-CoA-carboxylase] ligase</fullName>
        <ecNumber evidence="3">6.3.4.15</ecNumber>
    </submittedName>
</protein>
<reference evidence="3 4" key="1">
    <citation type="submission" date="2018-12" db="EMBL/GenBank/DDBJ databases">
        <title>Complete genome of Nonlabens sp. MJ115.</title>
        <authorList>
            <person name="Choi H.S."/>
            <person name="Jung J."/>
        </authorList>
    </citation>
    <scope>NUCLEOTIDE SEQUENCE [LARGE SCALE GENOMIC DNA]</scope>
    <source>
        <strain evidence="3 4">MJ115</strain>
    </source>
</reference>
<keyword evidence="4" id="KW-1185">Reference proteome</keyword>
<evidence type="ECO:0000256" key="1">
    <source>
        <dbReference type="ARBA" id="ARBA00022598"/>
    </source>
</evidence>
<dbReference type="NCBIfam" id="TIGR00121">
    <property type="entry name" value="birA_ligase"/>
    <property type="match status" value="1"/>
</dbReference>
<dbReference type="GO" id="GO:0005737">
    <property type="term" value="C:cytoplasm"/>
    <property type="evidence" value="ECO:0007669"/>
    <property type="project" value="TreeGrafter"/>
</dbReference>
<dbReference type="CDD" id="cd16442">
    <property type="entry name" value="BPL"/>
    <property type="match status" value="1"/>
</dbReference>
<gene>
    <name evidence="3" type="ORF">EJ995_12605</name>
</gene>
<sequence>MLPSFVKIHATDSTNDELKLRFRESVIPNLTTLYAHHQRAGRGQMGAVWQSQAGKNLTFSTLLRDVPVDKQGFEQVKFISVCLARWLRQEHQIQTHVKWPNDIVSVHHKLAGILVENVHAADGTVHAIHGIGLNVNQLDFEALPRAISLQSITGKEYHLEELLFSFVAYLHHQLVHHHAVVAMYESLLYKKDQLAQYKIEGRQIHGILRGVDDQGRMLLEVDGQVTAYETKQIKMIY</sequence>
<dbReference type="Gene3D" id="3.30.930.10">
    <property type="entry name" value="Bira Bifunctional Protein, Domain 2"/>
    <property type="match status" value="1"/>
</dbReference>
<dbReference type="RefSeq" id="WP_126448737.1">
    <property type="nucleotide sequence ID" value="NZ_CP034549.1"/>
</dbReference>
<dbReference type="OrthoDB" id="9807064at2"/>
<feature type="domain" description="BPL/LPL catalytic" evidence="2">
    <location>
        <begin position="1"/>
        <end position="178"/>
    </location>
</feature>
<proteinExistence type="predicted"/>
<evidence type="ECO:0000313" key="4">
    <source>
        <dbReference type="Proteomes" id="UP000279600"/>
    </source>
</evidence>
<dbReference type="InterPro" id="IPR045864">
    <property type="entry name" value="aa-tRNA-synth_II/BPL/LPL"/>
</dbReference>
<dbReference type="PANTHER" id="PTHR12835:SF5">
    <property type="entry name" value="BIOTIN--PROTEIN LIGASE"/>
    <property type="match status" value="1"/>
</dbReference>
<dbReference type="InterPro" id="IPR004408">
    <property type="entry name" value="Biotin_CoA_COase_ligase"/>
</dbReference>
<name>A0A3S9N0V7_9FLAO</name>
<organism evidence="3 4">
    <name type="scientific">Nonlabens ponticola</name>
    <dbReference type="NCBI Taxonomy" id="2496866"/>
    <lineage>
        <taxon>Bacteria</taxon>
        <taxon>Pseudomonadati</taxon>
        <taxon>Bacteroidota</taxon>
        <taxon>Flavobacteriia</taxon>
        <taxon>Flavobacteriales</taxon>
        <taxon>Flavobacteriaceae</taxon>
        <taxon>Nonlabens</taxon>
    </lineage>
</organism>
<dbReference type="Proteomes" id="UP000279600">
    <property type="component" value="Chromosome"/>
</dbReference>
<keyword evidence="1 3" id="KW-0436">Ligase</keyword>
<dbReference type="KEGG" id="noj:EJ995_12605"/>
<dbReference type="AlphaFoldDB" id="A0A3S9N0V7"/>
<accession>A0A3S9N0V7</accession>
<evidence type="ECO:0000259" key="2">
    <source>
        <dbReference type="PROSITE" id="PS51733"/>
    </source>
</evidence>
<dbReference type="PROSITE" id="PS51733">
    <property type="entry name" value="BPL_LPL_CATALYTIC"/>
    <property type="match status" value="1"/>
</dbReference>
<dbReference type="SUPFAM" id="SSF55681">
    <property type="entry name" value="Class II aaRS and biotin synthetases"/>
    <property type="match status" value="1"/>
</dbReference>
<dbReference type="PANTHER" id="PTHR12835">
    <property type="entry name" value="BIOTIN PROTEIN LIGASE"/>
    <property type="match status" value="1"/>
</dbReference>
<dbReference type="EMBL" id="CP034549">
    <property type="protein sequence ID" value="AZQ45029.1"/>
    <property type="molecule type" value="Genomic_DNA"/>
</dbReference>
<evidence type="ECO:0000313" key="3">
    <source>
        <dbReference type="EMBL" id="AZQ45029.1"/>
    </source>
</evidence>
<dbReference type="Gene3D" id="2.30.30.100">
    <property type="match status" value="1"/>
</dbReference>
<dbReference type="Pfam" id="PF03099">
    <property type="entry name" value="BPL_LplA_LipB"/>
    <property type="match status" value="1"/>
</dbReference>
<dbReference type="GO" id="GO:0004077">
    <property type="term" value="F:biotin--[biotin carboxyl-carrier protein] ligase activity"/>
    <property type="evidence" value="ECO:0007669"/>
    <property type="project" value="UniProtKB-EC"/>
</dbReference>